<dbReference type="SUPFAM" id="SSF56784">
    <property type="entry name" value="HAD-like"/>
    <property type="match status" value="1"/>
</dbReference>
<dbReference type="InterPro" id="IPR006551">
    <property type="entry name" value="Polynucleotide_phosphatase"/>
</dbReference>
<sequence length="399" mass="45412">METVSKSALHSDENKICVRWQNVEDHLMILHFGEVKHCANIAAFDLDGTIIVTKTGKTFPQNEHDWQFFCDIVPKVLVDAVENDFKVVIFTNQRGIQTGSQDRGAFCRKVERVCQRINVPMQVFVSLGTLKYRKPYIGMWNFFLSYENGSISVNRQSSFYVGDAAGRIQTNIRKKKDHSAADRLFALNIGISFSTPEQYFLKQMQVENYVLPSFSPSSLLDSKISLFDPEDAPVPGDSLEVLIFVGYPGCGKTSLAQKLATKYSYGVVNRDTLKTWQKCVEYAQIFLKRKQSVIIDNTNADRNSRKRYCNVAKSFGAVTRCFLFNCTLEQAMHNCKYRVLIGADLEHTEIGQAVLNSYKKKFEEPELSEGFLSIVKVNFVPEFGCSEHEAIFRMYLCDS</sequence>
<dbReference type="FunFam" id="3.40.50.1000:FF:000078">
    <property type="entry name" value="Bifunctional polynucleotide phosphatase/kinase"/>
    <property type="match status" value="1"/>
</dbReference>
<dbReference type="Gene3D" id="3.40.50.300">
    <property type="entry name" value="P-loop containing nucleotide triphosphate hydrolases"/>
    <property type="match status" value="1"/>
</dbReference>
<reference evidence="1 2" key="2">
    <citation type="submission" date="2018-11" db="EMBL/GenBank/DDBJ databases">
        <authorList>
            <consortium name="Pathogen Informatics"/>
        </authorList>
    </citation>
    <scope>NUCLEOTIDE SEQUENCE [LARGE SCALE GENOMIC DNA]</scope>
</reference>
<dbReference type="PANTHER" id="PTHR12083">
    <property type="entry name" value="BIFUNCTIONAL POLYNUCLEOTIDE PHOSPHATASE/KINASE"/>
    <property type="match status" value="1"/>
</dbReference>
<proteinExistence type="predicted"/>
<dbReference type="AlphaFoldDB" id="A0A0N5CQQ5"/>
<dbReference type="GO" id="GO:0006281">
    <property type="term" value="P:DNA repair"/>
    <property type="evidence" value="ECO:0007669"/>
    <property type="project" value="TreeGrafter"/>
</dbReference>
<dbReference type="Proteomes" id="UP000276776">
    <property type="component" value="Unassembled WGS sequence"/>
</dbReference>
<dbReference type="OrthoDB" id="19045at2759"/>
<dbReference type="InterPro" id="IPR006549">
    <property type="entry name" value="HAD-SF_hydro_IIIA"/>
</dbReference>
<dbReference type="Pfam" id="PF13671">
    <property type="entry name" value="AAA_33"/>
    <property type="match status" value="1"/>
</dbReference>
<dbReference type="NCBIfam" id="TIGR01662">
    <property type="entry name" value="HAD-SF-IIIA"/>
    <property type="match status" value="1"/>
</dbReference>
<dbReference type="STRING" id="103827.A0A0N5CQQ5"/>
<dbReference type="GO" id="GO:0046403">
    <property type="term" value="F:polynucleotide 3'-phosphatase activity"/>
    <property type="evidence" value="ECO:0007669"/>
    <property type="project" value="TreeGrafter"/>
</dbReference>
<dbReference type="InterPro" id="IPR023214">
    <property type="entry name" value="HAD_sf"/>
</dbReference>
<dbReference type="InterPro" id="IPR027417">
    <property type="entry name" value="P-loop_NTPase"/>
</dbReference>
<keyword evidence="2" id="KW-1185">Reference proteome</keyword>
<dbReference type="PANTHER" id="PTHR12083:SF9">
    <property type="entry name" value="BIFUNCTIONAL POLYNUCLEOTIDE PHOSPHATASE_KINASE"/>
    <property type="match status" value="1"/>
</dbReference>
<dbReference type="FunFam" id="3.40.50.300:FF:000737">
    <property type="entry name" value="Bifunctional polynucleotide phosphatase/kinase"/>
    <property type="match status" value="1"/>
</dbReference>
<dbReference type="InterPro" id="IPR013954">
    <property type="entry name" value="PNK3P"/>
</dbReference>
<dbReference type="EMBL" id="UYYF01000559">
    <property type="protein sequence ID" value="VDM98581.1"/>
    <property type="molecule type" value="Genomic_DNA"/>
</dbReference>
<dbReference type="GO" id="GO:0003690">
    <property type="term" value="F:double-stranded DNA binding"/>
    <property type="evidence" value="ECO:0007669"/>
    <property type="project" value="TreeGrafter"/>
</dbReference>
<dbReference type="InterPro" id="IPR036412">
    <property type="entry name" value="HAD-like_sf"/>
</dbReference>
<dbReference type="Pfam" id="PF08645">
    <property type="entry name" value="PNK3P"/>
    <property type="match status" value="1"/>
</dbReference>
<dbReference type="WBParaSite" id="TCLT_0000255501-mRNA-1">
    <property type="protein sequence ID" value="TCLT_0000255501-mRNA-1"/>
    <property type="gene ID" value="TCLT_0000255501"/>
</dbReference>
<evidence type="ECO:0000313" key="1">
    <source>
        <dbReference type="EMBL" id="VDM98581.1"/>
    </source>
</evidence>
<protein>
    <submittedName>
        <fullName evidence="3">Bifunctional polynucleotide phosphatase/kinase</fullName>
    </submittedName>
</protein>
<dbReference type="GO" id="GO:0046404">
    <property type="term" value="F:ATP-dependent polydeoxyribonucleotide 5'-hydroxyl-kinase activity"/>
    <property type="evidence" value="ECO:0007669"/>
    <property type="project" value="TreeGrafter"/>
</dbReference>
<evidence type="ECO:0000313" key="3">
    <source>
        <dbReference type="WBParaSite" id="TCLT_0000255501-mRNA-1"/>
    </source>
</evidence>
<organism evidence="3">
    <name type="scientific">Thelazia callipaeda</name>
    <name type="common">Oriental eyeworm</name>
    <name type="synonym">Parasitic nematode</name>
    <dbReference type="NCBI Taxonomy" id="103827"/>
    <lineage>
        <taxon>Eukaryota</taxon>
        <taxon>Metazoa</taxon>
        <taxon>Ecdysozoa</taxon>
        <taxon>Nematoda</taxon>
        <taxon>Chromadorea</taxon>
        <taxon>Rhabditida</taxon>
        <taxon>Spirurina</taxon>
        <taxon>Spiruromorpha</taxon>
        <taxon>Thelazioidea</taxon>
        <taxon>Thelaziidae</taxon>
        <taxon>Thelazia</taxon>
    </lineage>
</organism>
<gene>
    <name evidence="1" type="ORF">TCLT_LOCUS2556</name>
</gene>
<dbReference type="Gene3D" id="3.40.50.1000">
    <property type="entry name" value="HAD superfamily/HAD-like"/>
    <property type="match status" value="1"/>
</dbReference>
<dbReference type="NCBIfam" id="TIGR01664">
    <property type="entry name" value="DNA-3'-Pase"/>
    <property type="match status" value="1"/>
</dbReference>
<dbReference type="OMA" id="HCRHNER"/>
<evidence type="ECO:0000313" key="2">
    <source>
        <dbReference type="Proteomes" id="UP000276776"/>
    </source>
</evidence>
<name>A0A0N5CQQ5_THECL</name>
<reference evidence="3" key="1">
    <citation type="submission" date="2017-02" db="UniProtKB">
        <authorList>
            <consortium name="WormBaseParasite"/>
        </authorList>
    </citation>
    <scope>IDENTIFICATION</scope>
</reference>
<dbReference type="SUPFAM" id="SSF52540">
    <property type="entry name" value="P-loop containing nucleoside triphosphate hydrolases"/>
    <property type="match status" value="1"/>
</dbReference>
<accession>A0A0N5CQQ5</accession>